<protein>
    <submittedName>
        <fullName evidence="2">Uncharacterized protein</fullName>
    </submittedName>
</protein>
<evidence type="ECO:0000256" key="1">
    <source>
        <dbReference type="SAM" id="Phobius"/>
    </source>
</evidence>
<keyword evidence="1" id="KW-0472">Membrane</keyword>
<feature type="transmembrane region" description="Helical" evidence="1">
    <location>
        <begin position="6"/>
        <end position="28"/>
    </location>
</feature>
<dbReference type="AlphaFoldDB" id="A0AAW1MT68"/>
<dbReference type="EMBL" id="JBDFQZ010000002">
    <property type="protein sequence ID" value="KAK9748821.1"/>
    <property type="molecule type" value="Genomic_DNA"/>
</dbReference>
<comment type="caution">
    <text evidence="2">The sequence shown here is derived from an EMBL/GenBank/DDBJ whole genome shotgun (WGS) entry which is preliminary data.</text>
</comment>
<accession>A0AAW1MT68</accession>
<keyword evidence="3" id="KW-1185">Reference proteome</keyword>
<keyword evidence="1" id="KW-0812">Transmembrane</keyword>
<evidence type="ECO:0000313" key="3">
    <source>
        <dbReference type="Proteomes" id="UP001443914"/>
    </source>
</evidence>
<gene>
    <name evidence="2" type="ORF">RND81_02G082900</name>
</gene>
<name>A0AAW1MT68_SAPOF</name>
<organism evidence="2 3">
    <name type="scientific">Saponaria officinalis</name>
    <name type="common">Common soapwort</name>
    <name type="synonym">Lychnis saponaria</name>
    <dbReference type="NCBI Taxonomy" id="3572"/>
    <lineage>
        <taxon>Eukaryota</taxon>
        <taxon>Viridiplantae</taxon>
        <taxon>Streptophyta</taxon>
        <taxon>Embryophyta</taxon>
        <taxon>Tracheophyta</taxon>
        <taxon>Spermatophyta</taxon>
        <taxon>Magnoliopsida</taxon>
        <taxon>eudicotyledons</taxon>
        <taxon>Gunneridae</taxon>
        <taxon>Pentapetalae</taxon>
        <taxon>Caryophyllales</taxon>
        <taxon>Caryophyllaceae</taxon>
        <taxon>Caryophylleae</taxon>
        <taxon>Saponaria</taxon>
    </lineage>
</organism>
<proteinExistence type="predicted"/>
<keyword evidence="1" id="KW-1133">Transmembrane helix</keyword>
<evidence type="ECO:0000313" key="2">
    <source>
        <dbReference type="EMBL" id="KAK9748821.1"/>
    </source>
</evidence>
<dbReference type="Proteomes" id="UP001443914">
    <property type="component" value="Unassembled WGS sequence"/>
</dbReference>
<sequence>MIRKYLPVCHIVMLARFQQYLIIFIWILKKKNKTTYKARSEKVYRKLDTGRISISTEILAHQPRAKPSNCPLDGGILREEISNSLVWMVGWLGRNWRERNRGIQVPTTTQIKILPNLEGKQSYRQ</sequence>
<reference evidence="2" key="1">
    <citation type="submission" date="2024-03" db="EMBL/GenBank/DDBJ databases">
        <title>WGS assembly of Saponaria officinalis var. Norfolk2.</title>
        <authorList>
            <person name="Jenkins J."/>
            <person name="Shu S."/>
            <person name="Grimwood J."/>
            <person name="Barry K."/>
            <person name="Goodstein D."/>
            <person name="Schmutz J."/>
            <person name="Leebens-Mack J."/>
            <person name="Osbourn A."/>
        </authorList>
    </citation>
    <scope>NUCLEOTIDE SEQUENCE [LARGE SCALE GENOMIC DNA]</scope>
    <source>
        <strain evidence="2">JIC</strain>
    </source>
</reference>